<dbReference type="EMBL" id="CP036291">
    <property type="protein sequence ID" value="QDU91348.1"/>
    <property type="molecule type" value="Genomic_DNA"/>
</dbReference>
<protein>
    <recommendedName>
        <fullName evidence="5">Lipoprotein</fullName>
    </recommendedName>
</protein>
<reference evidence="3 4" key="1">
    <citation type="submission" date="2019-02" db="EMBL/GenBank/DDBJ databases">
        <title>Deep-cultivation of Planctomycetes and their phenomic and genomic characterization uncovers novel biology.</title>
        <authorList>
            <person name="Wiegand S."/>
            <person name="Jogler M."/>
            <person name="Boedeker C."/>
            <person name="Pinto D."/>
            <person name="Vollmers J."/>
            <person name="Rivas-Marin E."/>
            <person name="Kohn T."/>
            <person name="Peeters S.H."/>
            <person name="Heuer A."/>
            <person name="Rast P."/>
            <person name="Oberbeckmann S."/>
            <person name="Bunk B."/>
            <person name="Jeske O."/>
            <person name="Meyerdierks A."/>
            <person name="Storesund J.E."/>
            <person name="Kallscheuer N."/>
            <person name="Luecker S."/>
            <person name="Lage O.M."/>
            <person name="Pohl T."/>
            <person name="Merkel B.J."/>
            <person name="Hornburger P."/>
            <person name="Mueller R.-W."/>
            <person name="Bruemmer F."/>
            <person name="Labrenz M."/>
            <person name="Spormann A.M."/>
            <person name="Op den Camp H."/>
            <person name="Overmann J."/>
            <person name="Amann R."/>
            <person name="Jetten M.S.M."/>
            <person name="Mascher T."/>
            <person name="Medema M.H."/>
            <person name="Devos D.P."/>
            <person name="Kaster A.-K."/>
            <person name="Ovreas L."/>
            <person name="Rohde M."/>
            <person name="Galperin M.Y."/>
            <person name="Jogler C."/>
        </authorList>
    </citation>
    <scope>NUCLEOTIDE SEQUENCE [LARGE SCALE GENOMIC DNA]</scope>
    <source>
        <strain evidence="3 4">Pla175</strain>
    </source>
</reference>
<name>A0A518DIP9_9BACT</name>
<feature type="region of interest" description="Disordered" evidence="1">
    <location>
        <begin position="112"/>
        <end position="165"/>
    </location>
</feature>
<dbReference type="PROSITE" id="PS51257">
    <property type="entry name" value="PROKAR_LIPOPROTEIN"/>
    <property type="match status" value="1"/>
</dbReference>
<feature type="compositionally biased region" description="Basic and acidic residues" evidence="1">
    <location>
        <begin position="119"/>
        <end position="130"/>
    </location>
</feature>
<evidence type="ECO:0000313" key="4">
    <source>
        <dbReference type="Proteomes" id="UP000317429"/>
    </source>
</evidence>
<evidence type="ECO:0008006" key="5">
    <source>
        <dbReference type="Google" id="ProtNLM"/>
    </source>
</evidence>
<gene>
    <name evidence="3" type="ORF">Pla175_47690</name>
</gene>
<keyword evidence="2" id="KW-0732">Signal</keyword>
<dbReference type="AlphaFoldDB" id="A0A518DIP9"/>
<keyword evidence="4" id="KW-1185">Reference proteome</keyword>
<dbReference type="KEGG" id="pnd:Pla175_47690"/>
<evidence type="ECO:0000256" key="1">
    <source>
        <dbReference type="SAM" id="MobiDB-lite"/>
    </source>
</evidence>
<evidence type="ECO:0000256" key="2">
    <source>
        <dbReference type="SAM" id="SignalP"/>
    </source>
</evidence>
<feature type="signal peptide" evidence="2">
    <location>
        <begin position="1"/>
        <end position="28"/>
    </location>
</feature>
<accession>A0A518DIP9</accession>
<dbReference type="Proteomes" id="UP000317429">
    <property type="component" value="Chromosome"/>
</dbReference>
<proteinExistence type="predicted"/>
<sequence precursor="true">MNREPSTVSTLRLRLTVGGLAALAIALAGCEPDKPPTTTVEPVRTPEEKLATILSMVREGVGDTSSGDRRVRAVVPGGMQPQWTTRVTEELQEPRTPGDLYRATVRIVTEGSLMVRIRPKPDDEPSDRKSRNPRRMPDSGLQELRYSDPEGGRGTADDIGLDSYDPVGAASAEAARLRESAPHTPSIKTVDSRSEKVFVLVYENDRWNMLTEFEEDSPDMELYMRSFQRALRLQ</sequence>
<feature type="chain" id="PRO_5021898141" description="Lipoprotein" evidence="2">
    <location>
        <begin position="29"/>
        <end position="234"/>
    </location>
</feature>
<organism evidence="3 4">
    <name type="scientific">Pirellulimonas nuda</name>
    <dbReference type="NCBI Taxonomy" id="2528009"/>
    <lineage>
        <taxon>Bacteria</taxon>
        <taxon>Pseudomonadati</taxon>
        <taxon>Planctomycetota</taxon>
        <taxon>Planctomycetia</taxon>
        <taxon>Pirellulales</taxon>
        <taxon>Lacipirellulaceae</taxon>
        <taxon>Pirellulimonas</taxon>
    </lineage>
</organism>
<dbReference type="RefSeq" id="WP_145291373.1">
    <property type="nucleotide sequence ID" value="NZ_CP036291.1"/>
</dbReference>
<evidence type="ECO:0000313" key="3">
    <source>
        <dbReference type="EMBL" id="QDU91348.1"/>
    </source>
</evidence>